<dbReference type="EMBL" id="CP012672">
    <property type="protein sequence ID" value="AUX35667.1"/>
    <property type="molecule type" value="Genomic_DNA"/>
</dbReference>
<keyword evidence="1" id="KW-1133">Transmembrane helix</keyword>
<organism evidence="2 3">
    <name type="scientific">Sorangium cellulosum</name>
    <name type="common">Polyangium cellulosum</name>
    <dbReference type="NCBI Taxonomy" id="56"/>
    <lineage>
        <taxon>Bacteria</taxon>
        <taxon>Pseudomonadati</taxon>
        <taxon>Myxococcota</taxon>
        <taxon>Polyangia</taxon>
        <taxon>Polyangiales</taxon>
        <taxon>Polyangiaceae</taxon>
        <taxon>Sorangium</taxon>
    </lineage>
</organism>
<feature type="transmembrane region" description="Helical" evidence="1">
    <location>
        <begin position="49"/>
        <end position="68"/>
    </location>
</feature>
<keyword evidence="1" id="KW-0812">Transmembrane</keyword>
<accession>A0A4P2QYK8</accession>
<protein>
    <submittedName>
        <fullName evidence="2">Uncharacterized protein</fullName>
    </submittedName>
</protein>
<evidence type="ECO:0000256" key="1">
    <source>
        <dbReference type="SAM" id="Phobius"/>
    </source>
</evidence>
<feature type="transmembrane region" description="Helical" evidence="1">
    <location>
        <begin position="21"/>
        <end position="43"/>
    </location>
</feature>
<dbReference type="RefSeq" id="WP_129578654.1">
    <property type="nucleotide sequence ID" value="NZ_CP012672.1"/>
</dbReference>
<sequence length="121" mass="13329">MTKPMNRRHVPSDSPTRGPFLTAWMIFMAFGEAARLFACYMITRGDGPTPWFNAVHAVASLLCVVLAWRWKAIGVTGYIILALVNLFYQMAIVQPLGGLGSVVLAAGLWLAVRNKWAAFTT</sequence>
<name>A0A4P2QYK8_SORCE</name>
<gene>
    <name evidence="2" type="ORF">SOCE836_078640</name>
</gene>
<reference evidence="2 3" key="1">
    <citation type="submission" date="2015-09" db="EMBL/GenBank/DDBJ databases">
        <title>Sorangium comparison.</title>
        <authorList>
            <person name="Zaburannyi N."/>
            <person name="Bunk B."/>
            <person name="Overmann J."/>
            <person name="Mueller R."/>
        </authorList>
    </citation>
    <scope>NUCLEOTIDE SEQUENCE [LARGE SCALE GENOMIC DNA]</scope>
    <source>
        <strain evidence="2 3">So ce836</strain>
    </source>
</reference>
<evidence type="ECO:0000313" key="2">
    <source>
        <dbReference type="EMBL" id="AUX35667.1"/>
    </source>
</evidence>
<dbReference type="Proteomes" id="UP000295497">
    <property type="component" value="Chromosome"/>
</dbReference>
<feature type="transmembrane region" description="Helical" evidence="1">
    <location>
        <begin position="96"/>
        <end position="112"/>
    </location>
</feature>
<keyword evidence="1" id="KW-0472">Membrane</keyword>
<dbReference type="AlphaFoldDB" id="A0A4P2QYK8"/>
<evidence type="ECO:0000313" key="3">
    <source>
        <dbReference type="Proteomes" id="UP000295497"/>
    </source>
</evidence>
<proteinExistence type="predicted"/>